<protein>
    <recommendedName>
        <fullName evidence="5">Cytochrome P450</fullName>
    </recommendedName>
</protein>
<evidence type="ECO:0000313" key="4">
    <source>
        <dbReference type="Proteomes" id="UP000800035"/>
    </source>
</evidence>
<sequence length="667" mass="74279">MGLKGLFVGVYASNGVIRTLFLPLLYVLLSSPFITILVVYLKLDLGALNVWKNTTTVDIVLQIFVTAVAFLLPTRLLSGRNSAGGNNGGKRRVQQIPYWIPALRHWGNVVFGGEGWLKGIRNASVLPLVAYNAAGTKHNLIFNPDLLDRILKQTDSLVETEINDWIILQNAFNVSKSAKSQYLNIRPEVISIVKTKILQGQEMEKLLSTSLRLLSESLPDLVTFNTSLVDQMPWERVAEIELTDGTEEAECELFSLINEFFCNAFIAPLTGPEFPESYQLLASDLWSFNQFYYALATGLPRLFPMGGLPSVMLAKRRLFQNFDRLFYELTNPPKKKVLEDNESVSGDETDADAPTPFTILNDLFSKHNVPNTARTAIALELIHSIFSEIVPIACWTILHIHYSASERKDDIPSSLINDIRAETKIWVEGTQPPSIHSSFPAPPAISFMGTARPVSPTSFPVLRSCINESRRLYKASTSTLSVTKTIVVDDPTNIIRPGVQEQWELDKGSYIDVGFSQTLMNTSPANFLSPLEYKPDRFVNTPPPSSVASPDDLNEPFTTALLISLVAGILQLWEIAPAPKKTVADIWKEAAEAAAGKKNKVNVKKEEAEEDEGKEDKEEKKTEKRVGTWVIPKAVDGGSVKLPKGEVRVRIRRREGLPETRTMRKGR</sequence>
<evidence type="ECO:0008006" key="5">
    <source>
        <dbReference type="Google" id="ProtNLM"/>
    </source>
</evidence>
<proteinExistence type="predicted"/>
<dbReference type="PANTHER" id="PTHR24306">
    <property type="match status" value="1"/>
</dbReference>
<dbReference type="AlphaFoldDB" id="A0A6A5TMK1"/>
<dbReference type="Gene3D" id="1.10.630.10">
    <property type="entry name" value="Cytochrome P450"/>
    <property type="match status" value="1"/>
</dbReference>
<dbReference type="GO" id="GO:0016705">
    <property type="term" value="F:oxidoreductase activity, acting on paired donors, with incorporation or reduction of molecular oxygen"/>
    <property type="evidence" value="ECO:0007669"/>
    <property type="project" value="InterPro"/>
</dbReference>
<keyword evidence="2" id="KW-0812">Transmembrane</keyword>
<evidence type="ECO:0000313" key="3">
    <source>
        <dbReference type="EMBL" id="KAF1953170.1"/>
    </source>
</evidence>
<dbReference type="InterPro" id="IPR036396">
    <property type="entry name" value="Cyt_P450_sf"/>
</dbReference>
<name>A0A6A5TMK1_9PLEO</name>
<evidence type="ECO:0000256" key="1">
    <source>
        <dbReference type="SAM" id="MobiDB-lite"/>
    </source>
</evidence>
<dbReference type="OrthoDB" id="3366823at2759"/>
<feature type="transmembrane region" description="Helical" evidence="2">
    <location>
        <begin position="20"/>
        <end position="43"/>
    </location>
</feature>
<dbReference type="PANTHER" id="PTHR24306:SF7">
    <property type="entry name" value="AHBB"/>
    <property type="match status" value="1"/>
</dbReference>
<accession>A0A6A5TMK1</accession>
<dbReference type="EMBL" id="ML977005">
    <property type="protein sequence ID" value="KAF1953170.1"/>
    <property type="molecule type" value="Genomic_DNA"/>
</dbReference>
<feature type="region of interest" description="Disordered" evidence="1">
    <location>
        <begin position="597"/>
        <end position="626"/>
    </location>
</feature>
<dbReference type="Proteomes" id="UP000800035">
    <property type="component" value="Unassembled WGS sequence"/>
</dbReference>
<gene>
    <name evidence="3" type="ORF">CC80DRAFT_478163</name>
</gene>
<organism evidence="3 4">
    <name type="scientific">Byssothecium circinans</name>
    <dbReference type="NCBI Taxonomy" id="147558"/>
    <lineage>
        <taxon>Eukaryota</taxon>
        <taxon>Fungi</taxon>
        <taxon>Dikarya</taxon>
        <taxon>Ascomycota</taxon>
        <taxon>Pezizomycotina</taxon>
        <taxon>Dothideomycetes</taxon>
        <taxon>Pleosporomycetidae</taxon>
        <taxon>Pleosporales</taxon>
        <taxon>Massarineae</taxon>
        <taxon>Massarinaceae</taxon>
        <taxon>Byssothecium</taxon>
    </lineage>
</organism>
<dbReference type="SUPFAM" id="SSF48264">
    <property type="entry name" value="Cytochrome P450"/>
    <property type="match status" value="1"/>
</dbReference>
<evidence type="ECO:0000256" key="2">
    <source>
        <dbReference type="SAM" id="Phobius"/>
    </source>
</evidence>
<dbReference type="GO" id="GO:0005506">
    <property type="term" value="F:iron ion binding"/>
    <property type="evidence" value="ECO:0007669"/>
    <property type="project" value="InterPro"/>
</dbReference>
<dbReference type="GO" id="GO:0020037">
    <property type="term" value="F:heme binding"/>
    <property type="evidence" value="ECO:0007669"/>
    <property type="project" value="InterPro"/>
</dbReference>
<keyword evidence="2" id="KW-1133">Transmembrane helix</keyword>
<keyword evidence="4" id="KW-1185">Reference proteome</keyword>
<keyword evidence="2" id="KW-0472">Membrane</keyword>
<dbReference type="GO" id="GO:0004497">
    <property type="term" value="F:monooxygenase activity"/>
    <property type="evidence" value="ECO:0007669"/>
    <property type="project" value="InterPro"/>
</dbReference>
<feature type="transmembrane region" description="Helical" evidence="2">
    <location>
        <begin position="55"/>
        <end position="72"/>
    </location>
</feature>
<feature type="compositionally biased region" description="Basic and acidic residues" evidence="1">
    <location>
        <begin position="614"/>
        <end position="626"/>
    </location>
</feature>
<reference evidence="3" key="1">
    <citation type="journal article" date="2020" name="Stud. Mycol.">
        <title>101 Dothideomycetes genomes: a test case for predicting lifestyles and emergence of pathogens.</title>
        <authorList>
            <person name="Haridas S."/>
            <person name="Albert R."/>
            <person name="Binder M."/>
            <person name="Bloem J."/>
            <person name="Labutti K."/>
            <person name="Salamov A."/>
            <person name="Andreopoulos B."/>
            <person name="Baker S."/>
            <person name="Barry K."/>
            <person name="Bills G."/>
            <person name="Bluhm B."/>
            <person name="Cannon C."/>
            <person name="Castanera R."/>
            <person name="Culley D."/>
            <person name="Daum C."/>
            <person name="Ezra D."/>
            <person name="Gonzalez J."/>
            <person name="Henrissat B."/>
            <person name="Kuo A."/>
            <person name="Liang C."/>
            <person name="Lipzen A."/>
            <person name="Lutzoni F."/>
            <person name="Magnuson J."/>
            <person name="Mondo S."/>
            <person name="Nolan M."/>
            <person name="Ohm R."/>
            <person name="Pangilinan J."/>
            <person name="Park H.-J."/>
            <person name="Ramirez L."/>
            <person name="Alfaro M."/>
            <person name="Sun H."/>
            <person name="Tritt A."/>
            <person name="Yoshinaga Y."/>
            <person name="Zwiers L.-H."/>
            <person name="Turgeon B."/>
            <person name="Goodwin S."/>
            <person name="Spatafora J."/>
            <person name="Crous P."/>
            <person name="Grigoriev I."/>
        </authorList>
    </citation>
    <scope>NUCLEOTIDE SEQUENCE</scope>
    <source>
        <strain evidence="3">CBS 675.92</strain>
    </source>
</reference>